<feature type="compositionally biased region" description="Gly residues" evidence="1">
    <location>
        <begin position="34"/>
        <end position="46"/>
    </location>
</feature>
<proteinExistence type="predicted"/>
<dbReference type="OrthoDB" id="277235at2759"/>
<keyword evidence="3" id="KW-1185">Reference proteome</keyword>
<feature type="compositionally biased region" description="Polar residues" evidence="1">
    <location>
        <begin position="20"/>
        <end position="32"/>
    </location>
</feature>
<dbReference type="AlphaFoldDB" id="A0A9P5MYB7"/>
<accession>A0A9P5MYB7</accession>
<feature type="region of interest" description="Disordered" evidence="1">
    <location>
        <begin position="9"/>
        <end position="46"/>
    </location>
</feature>
<evidence type="ECO:0000256" key="1">
    <source>
        <dbReference type="SAM" id="MobiDB-lite"/>
    </source>
</evidence>
<protein>
    <submittedName>
        <fullName evidence="2">Uncharacterized protein</fullName>
    </submittedName>
</protein>
<dbReference type="EMBL" id="WHVB01000006">
    <property type="protein sequence ID" value="KAF8481685.1"/>
    <property type="molecule type" value="Genomic_DNA"/>
</dbReference>
<dbReference type="Proteomes" id="UP000759537">
    <property type="component" value="Unassembled WGS sequence"/>
</dbReference>
<name>A0A9P5MYB7_9AGAM</name>
<comment type="caution">
    <text evidence="2">The sequence shown here is derived from an EMBL/GenBank/DDBJ whole genome shotgun (WGS) entry which is preliminary data.</text>
</comment>
<sequence length="112" mass="11394">MSTALKWLQTDLAGSGAKNGRQSHTPHSSSSPRAGGGGGDGDGMQGAVGNAIRDAILKFGIHTVLQRAVSVVQDPVLRLRGDLGLRVASYTHGGVLPSKGHIGVAMRRGGTA</sequence>
<evidence type="ECO:0000313" key="2">
    <source>
        <dbReference type="EMBL" id="KAF8481685.1"/>
    </source>
</evidence>
<reference evidence="2" key="2">
    <citation type="journal article" date="2020" name="Nat. Commun.">
        <title>Large-scale genome sequencing of mycorrhizal fungi provides insights into the early evolution of symbiotic traits.</title>
        <authorList>
            <person name="Miyauchi S."/>
            <person name="Kiss E."/>
            <person name="Kuo A."/>
            <person name="Drula E."/>
            <person name="Kohler A."/>
            <person name="Sanchez-Garcia M."/>
            <person name="Morin E."/>
            <person name="Andreopoulos B."/>
            <person name="Barry K.W."/>
            <person name="Bonito G."/>
            <person name="Buee M."/>
            <person name="Carver A."/>
            <person name="Chen C."/>
            <person name="Cichocki N."/>
            <person name="Clum A."/>
            <person name="Culley D."/>
            <person name="Crous P.W."/>
            <person name="Fauchery L."/>
            <person name="Girlanda M."/>
            <person name="Hayes R.D."/>
            <person name="Keri Z."/>
            <person name="LaButti K."/>
            <person name="Lipzen A."/>
            <person name="Lombard V."/>
            <person name="Magnuson J."/>
            <person name="Maillard F."/>
            <person name="Murat C."/>
            <person name="Nolan M."/>
            <person name="Ohm R.A."/>
            <person name="Pangilinan J."/>
            <person name="Pereira M.F."/>
            <person name="Perotto S."/>
            <person name="Peter M."/>
            <person name="Pfister S."/>
            <person name="Riley R."/>
            <person name="Sitrit Y."/>
            <person name="Stielow J.B."/>
            <person name="Szollosi G."/>
            <person name="Zifcakova L."/>
            <person name="Stursova M."/>
            <person name="Spatafora J.W."/>
            <person name="Tedersoo L."/>
            <person name="Vaario L.M."/>
            <person name="Yamada A."/>
            <person name="Yan M."/>
            <person name="Wang P."/>
            <person name="Xu J."/>
            <person name="Bruns T."/>
            <person name="Baldrian P."/>
            <person name="Vilgalys R."/>
            <person name="Dunand C."/>
            <person name="Henrissat B."/>
            <person name="Grigoriev I.V."/>
            <person name="Hibbett D."/>
            <person name="Nagy L.G."/>
            <person name="Martin F.M."/>
        </authorList>
    </citation>
    <scope>NUCLEOTIDE SEQUENCE</scope>
    <source>
        <strain evidence="2">Prilba</strain>
    </source>
</reference>
<organism evidence="2 3">
    <name type="scientific">Russula ochroleuca</name>
    <dbReference type="NCBI Taxonomy" id="152965"/>
    <lineage>
        <taxon>Eukaryota</taxon>
        <taxon>Fungi</taxon>
        <taxon>Dikarya</taxon>
        <taxon>Basidiomycota</taxon>
        <taxon>Agaricomycotina</taxon>
        <taxon>Agaricomycetes</taxon>
        <taxon>Russulales</taxon>
        <taxon>Russulaceae</taxon>
        <taxon>Russula</taxon>
    </lineage>
</organism>
<gene>
    <name evidence="2" type="ORF">DFH94DRAFT_844088</name>
</gene>
<evidence type="ECO:0000313" key="3">
    <source>
        <dbReference type="Proteomes" id="UP000759537"/>
    </source>
</evidence>
<reference evidence="2" key="1">
    <citation type="submission" date="2019-10" db="EMBL/GenBank/DDBJ databases">
        <authorList>
            <consortium name="DOE Joint Genome Institute"/>
            <person name="Kuo A."/>
            <person name="Miyauchi S."/>
            <person name="Kiss E."/>
            <person name="Drula E."/>
            <person name="Kohler A."/>
            <person name="Sanchez-Garcia M."/>
            <person name="Andreopoulos B."/>
            <person name="Barry K.W."/>
            <person name="Bonito G."/>
            <person name="Buee M."/>
            <person name="Carver A."/>
            <person name="Chen C."/>
            <person name="Cichocki N."/>
            <person name="Clum A."/>
            <person name="Culley D."/>
            <person name="Crous P.W."/>
            <person name="Fauchery L."/>
            <person name="Girlanda M."/>
            <person name="Hayes R."/>
            <person name="Keri Z."/>
            <person name="LaButti K."/>
            <person name="Lipzen A."/>
            <person name="Lombard V."/>
            <person name="Magnuson J."/>
            <person name="Maillard F."/>
            <person name="Morin E."/>
            <person name="Murat C."/>
            <person name="Nolan M."/>
            <person name="Ohm R."/>
            <person name="Pangilinan J."/>
            <person name="Pereira M."/>
            <person name="Perotto S."/>
            <person name="Peter M."/>
            <person name="Riley R."/>
            <person name="Sitrit Y."/>
            <person name="Stielow B."/>
            <person name="Szollosi G."/>
            <person name="Zifcakova L."/>
            <person name="Stursova M."/>
            <person name="Spatafora J.W."/>
            <person name="Tedersoo L."/>
            <person name="Vaario L.-M."/>
            <person name="Yamada A."/>
            <person name="Yan M."/>
            <person name="Wang P."/>
            <person name="Xu J."/>
            <person name="Bruns T."/>
            <person name="Baldrian P."/>
            <person name="Vilgalys R."/>
            <person name="Henrissat B."/>
            <person name="Grigoriev I.V."/>
            <person name="Hibbett D."/>
            <person name="Nagy L.G."/>
            <person name="Martin F.M."/>
        </authorList>
    </citation>
    <scope>NUCLEOTIDE SEQUENCE</scope>
    <source>
        <strain evidence="2">Prilba</strain>
    </source>
</reference>